<keyword evidence="1" id="KW-0808">Transferase</keyword>
<dbReference type="Pfam" id="PF00583">
    <property type="entry name" value="Acetyltransf_1"/>
    <property type="match status" value="1"/>
</dbReference>
<name>A0A0D8ZYU3_9CYAN</name>
<dbReference type="CDD" id="cd04301">
    <property type="entry name" value="NAT_SF"/>
    <property type="match status" value="1"/>
</dbReference>
<dbReference type="RefSeq" id="WP_045052925.1">
    <property type="nucleotide sequence ID" value="NZ_CAWMDP010000017.1"/>
</dbReference>
<dbReference type="STRING" id="1618023.UH38_02105"/>
<reference evidence="4 5" key="1">
    <citation type="submission" date="2015-02" db="EMBL/GenBank/DDBJ databases">
        <title>Draft genome of a novel marine cyanobacterium (Chroococcales) isolated from South Atlantic Ocean.</title>
        <authorList>
            <person name="Rigonato J."/>
            <person name="Alvarenga D.O."/>
            <person name="Branco L.H."/>
            <person name="Varani A.M."/>
            <person name="Brandini F.P."/>
            <person name="Fiore M.F."/>
        </authorList>
    </citation>
    <scope>NUCLEOTIDE SEQUENCE [LARGE SCALE GENOMIC DNA]</scope>
    <source>
        <strain evidence="4 5">CENA595</strain>
    </source>
</reference>
<dbReference type="EMBL" id="JYON01000001">
    <property type="protein sequence ID" value="KJH73572.1"/>
    <property type="molecule type" value="Genomic_DNA"/>
</dbReference>
<dbReference type="PANTHER" id="PTHR43877">
    <property type="entry name" value="AMINOALKYLPHOSPHONATE N-ACETYLTRANSFERASE-RELATED-RELATED"/>
    <property type="match status" value="1"/>
</dbReference>
<dbReference type="InterPro" id="IPR050832">
    <property type="entry name" value="Bact_Acetyltransf"/>
</dbReference>
<dbReference type="SUPFAM" id="SSF55729">
    <property type="entry name" value="Acyl-CoA N-acyltransferases (Nat)"/>
    <property type="match status" value="1"/>
</dbReference>
<dbReference type="InterPro" id="IPR016181">
    <property type="entry name" value="Acyl_CoA_acyltransferase"/>
</dbReference>
<organism evidence="4 5">
    <name type="scientific">Aliterella atlantica CENA595</name>
    <dbReference type="NCBI Taxonomy" id="1618023"/>
    <lineage>
        <taxon>Bacteria</taxon>
        <taxon>Bacillati</taxon>
        <taxon>Cyanobacteriota</taxon>
        <taxon>Cyanophyceae</taxon>
        <taxon>Chroococcidiopsidales</taxon>
        <taxon>Aliterellaceae</taxon>
        <taxon>Aliterella</taxon>
    </lineage>
</organism>
<sequence length="154" mass="17306">MIEQIAIAPENPTSLAVRELIAELDCYLESLYPPESRFGLSITQLQDESVTLFVAKVDNKPVGCGAIQIQAPGYAEVKRMYVRPEMRGKGIGKRIVNQIEAFAGQANTHTLRLETGVYQLAAINLYQKLGYYQISPFNDYKLDPLCLFFEKKLS</sequence>
<dbReference type="OrthoDB" id="9803233at2"/>
<evidence type="ECO:0000256" key="2">
    <source>
        <dbReference type="ARBA" id="ARBA00023315"/>
    </source>
</evidence>
<evidence type="ECO:0000256" key="1">
    <source>
        <dbReference type="ARBA" id="ARBA00022679"/>
    </source>
</evidence>
<dbReference type="GO" id="GO:0016747">
    <property type="term" value="F:acyltransferase activity, transferring groups other than amino-acyl groups"/>
    <property type="evidence" value="ECO:0007669"/>
    <property type="project" value="InterPro"/>
</dbReference>
<evidence type="ECO:0000313" key="5">
    <source>
        <dbReference type="Proteomes" id="UP000032452"/>
    </source>
</evidence>
<dbReference type="Proteomes" id="UP000032452">
    <property type="component" value="Unassembled WGS sequence"/>
</dbReference>
<keyword evidence="5" id="KW-1185">Reference proteome</keyword>
<accession>A0A0D8ZYU3</accession>
<evidence type="ECO:0000259" key="3">
    <source>
        <dbReference type="PROSITE" id="PS51186"/>
    </source>
</evidence>
<dbReference type="PROSITE" id="PS51186">
    <property type="entry name" value="GNAT"/>
    <property type="match status" value="1"/>
</dbReference>
<dbReference type="InterPro" id="IPR000182">
    <property type="entry name" value="GNAT_dom"/>
</dbReference>
<dbReference type="Gene3D" id="3.40.630.30">
    <property type="match status" value="1"/>
</dbReference>
<gene>
    <name evidence="4" type="ORF">UH38_02105</name>
</gene>
<evidence type="ECO:0000313" key="4">
    <source>
        <dbReference type="EMBL" id="KJH73572.1"/>
    </source>
</evidence>
<feature type="domain" description="N-acetyltransferase" evidence="3">
    <location>
        <begin position="5"/>
        <end position="154"/>
    </location>
</feature>
<proteinExistence type="predicted"/>
<dbReference type="AlphaFoldDB" id="A0A0D8ZYU3"/>
<keyword evidence="2" id="KW-0012">Acyltransferase</keyword>
<protein>
    <recommendedName>
        <fullName evidence="3">N-acetyltransferase domain-containing protein</fullName>
    </recommendedName>
</protein>
<comment type="caution">
    <text evidence="4">The sequence shown here is derived from an EMBL/GenBank/DDBJ whole genome shotgun (WGS) entry which is preliminary data.</text>
</comment>
<dbReference type="PANTHER" id="PTHR43877:SF2">
    <property type="entry name" value="AMINOALKYLPHOSPHONATE N-ACETYLTRANSFERASE-RELATED"/>
    <property type="match status" value="1"/>
</dbReference>